<feature type="repeat" description="WD" evidence="5">
    <location>
        <begin position="138"/>
        <end position="180"/>
    </location>
</feature>
<dbReference type="InterPro" id="IPR052234">
    <property type="entry name" value="U5_snRNP_Component"/>
</dbReference>
<evidence type="ECO:0000256" key="3">
    <source>
        <dbReference type="ARBA" id="ARBA00022737"/>
    </source>
</evidence>
<keyword evidence="2" id="KW-0507">mRNA processing</keyword>
<name>A0ABP0GM96_CLALP</name>
<accession>A0ABP0GM96</accession>
<evidence type="ECO:0000313" key="6">
    <source>
        <dbReference type="EMBL" id="CAK8692859.1"/>
    </source>
</evidence>
<dbReference type="PRINTS" id="PR00320">
    <property type="entry name" value="GPROTEINBRPT"/>
</dbReference>
<keyword evidence="4" id="KW-0508">mRNA splicing</keyword>
<keyword evidence="7" id="KW-1185">Reference proteome</keyword>
<dbReference type="InterPro" id="IPR019775">
    <property type="entry name" value="WD40_repeat_CS"/>
</dbReference>
<dbReference type="InterPro" id="IPR020472">
    <property type="entry name" value="WD40_PAC1"/>
</dbReference>
<evidence type="ECO:0000256" key="4">
    <source>
        <dbReference type="ARBA" id="ARBA00023187"/>
    </source>
</evidence>
<dbReference type="Gene3D" id="2.130.10.10">
    <property type="entry name" value="YVTN repeat-like/Quinoprotein amine dehydrogenase"/>
    <property type="match status" value="1"/>
</dbReference>
<proteinExistence type="predicted"/>
<evidence type="ECO:0000313" key="7">
    <source>
        <dbReference type="Proteomes" id="UP001642483"/>
    </source>
</evidence>
<feature type="repeat" description="WD" evidence="5">
    <location>
        <begin position="222"/>
        <end position="256"/>
    </location>
</feature>
<feature type="repeat" description="WD" evidence="5">
    <location>
        <begin position="187"/>
        <end position="221"/>
    </location>
</feature>
<dbReference type="Proteomes" id="UP001642483">
    <property type="component" value="Unassembled WGS sequence"/>
</dbReference>
<protein>
    <submittedName>
        <fullName evidence="6">Uncharacterized protein</fullName>
    </submittedName>
</protein>
<sequence>MAALSDIRAAQLGAVVPSQRNDSTVEVYNQHAVAIHEGPPRTSNLFSPIMLLTGHGGDIHSAKFHPSGGAIASTGFDREIFFWKVYGECDNYHVIKGGHAGAVLDLQFNTDGSSFFTVSTDKTVGMFDFETGERVKRMKGHNAIVNACSVSRRGDQIVASCSDDCTVKVWDVRYRGAAKTLQLNYQVTSIAFDDSSQSVVTGGIDNDLKVWDLRNEKVSMELHGHTDTITGLALNKEGSHILSNAMDSTLRMWDIRPYAPTERCTQIFTGHSHGFEKNLLRCSWSPGGDKVAAGSADRDVCIWDVASGQLLYKLPGHADLSSALVVLSTYS</sequence>
<dbReference type="PANTHER" id="PTHR44006">
    <property type="entry name" value="U5 SMALL NUCLEAR RIBONUCLEOPROTEIN 40 KDA PROTEIN"/>
    <property type="match status" value="1"/>
</dbReference>
<dbReference type="PROSITE" id="PS50294">
    <property type="entry name" value="WD_REPEATS_REGION"/>
    <property type="match status" value="4"/>
</dbReference>
<evidence type="ECO:0000256" key="1">
    <source>
        <dbReference type="ARBA" id="ARBA00022574"/>
    </source>
</evidence>
<keyword evidence="3" id="KW-0677">Repeat</keyword>
<evidence type="ECO:0000256" key="5">
    <source>
        <dbReference type="PROSITE-ProRule" id="PRU00221"/>
    </source>
</evidence>
<organism evidence="6 7">
    <name type="scientific">Clavelina lepadiformis</name>
    <name type="common">Light-bulb sea squirt</name>
    <name type="synonym">Ascidia lepadiformis</name>
    <dbReference type="NCBI Taxonomy" id="159417"/>
    <lineage>
        <taxon>Eukaryota</taxon>
        <taxon>Metazoa</taxon>
        <taxon>Chordata</taxon>
        <taxon>Tunicata</taxon>
        <taxon>Ascidiacea</taxon>
        <taxon>Aplousobranchia</taxon>
        <taxon>Clavelinidae</taxon>
        <taxon>Clavelina</taxon>
    </lineage>
</organism>
<dbReference type="InterPro" id="IPR036322">
    <property type="entry name" value="WD40_repeat_dom_sf"/>
</dbReference>
<keyword evidence="1 5" id="KW-0853">WD repeat</keyword>
<feature type="repeat" description="WD" evidence="5">
    <location>
        <begin position="96"/>
        <end position="137"/>
    </location>
</feature>
<dbReference type="InterPro" id="IPR001680">
    <property type="entry name" value="WD40_rpt"/>
</dbReference>
<dbReference type="PROSITE" id="PS50082">
    <property type="entry name" value="WD_REPEATS_2"/>
    <property type="match status" value="6"/>
</dbReference>
<gene>
    <name evidence="6" type="ORF">CVLEPA_LOCUS26096</name>
</gene>
<dbReference type="InterPro" id="IPR015943">
    <property type="entry name" value="WD40/YVTN_repeat-like_dom_sf"/>
</dbReference>
<dbReference type="EMBL" id="CAWYQH010000130">
    <property type="protein sequence ID" value="CAK8692859.1"/>
    <property type="molecule type" value="Genomic_DNA"/>
</dbReference>
<reference evidence="6 7" key="1">
    <citation type="submission" date="2024-02" db="EMBL/GenBank/DDBJ databases">
        <authorList>
            <person name="Daric V."/>
            <person name="Darras S."/>
        </authorList>
    </citation>
    <scope>NUCLEOTIDE SEQUENCE [LARGE SCALE GENOMIC DNA]</scope>
</reference>
<dbReference type="SUPFAM" id="SSF50978">
    <property type="entry name" value="WD40 repeat-like"/>
    <property type="match status" value="1"/>
</dbReference>
<feature type="repeat" description="WD" evidence="5">
    <location>
        <begin position="272"/>
        <end position="313"/>
    </location>
</feature>
<dbReference type="PANTHER" id="PTHR44006:SF1">
    <property type="entry name" value="U5 SMALL NUCLEAR RIBONUCLEOPROTEIN 40 KDA PROTEIN"/>
    <property type="match status" value="1"/>
</dbReference>
<feature type="repeat" description="WD" evidence="5">
    <location>
        <begin position="52"/>
        <end position="85"/>
    </location>
</feature>
<evidence type="ECO:0000256" key="2">
    <source>
        <dbReference type="ARBA" id="ARBA00022664"/>
    </source>
</evidence>
<dbReference type="CDD" id="cd00200">
    <property type="entry name" value="WD40"/>
    <property type="match status" value="1"/>
</dbReference>
<dbReference type="Pfam" id="PF00400">
    <property type="entry name" value="WD40"/>
    <property type="match status" value="6"/>
</dbReference>
<comment type="caution">
    <text evidence="6">The sequence shown here is derived from an EMBL/GenBank/DDBJ whole genome shotgun (WGS) entry which is preliminary data.</text>
</comment>
<dbReference type="SMART" id="SM00320">
    <property type="entry name" value="WD40"/>
    <property type="match status" value="6"/>
</dbReference>
<dbReference type="PROSITE" id="PS00678">
    <property type="entry name" value="WD_REPEATS_1"/>
    <property type="match status" value="3"/>
</dbReference>